<dbReference type="RefSeq" id="WP_154369240.1">
    <property type="nucleotide sequence ID" value="NZ_WKJM01000029.1"/>
</dbReference>
<protein>
    <recommendedName>
        <fullName evidence="7">Thiol:disulfide interchange protein</fullName>
    </recommendedName>
</protein>
<dbReference type="CDD" id="cd03019">
    <property type="entry name" value="DsbA_DsbA"/>
    <property type="match status" value="1"/>
</dbReference>
<dbReference type="InterPro" id="IPR050824">
    <property type="entry name" value="Thiol_disulfide_DsbA"/>
</dbReference>
<feature type="domain" description="Thioredoxin" evidence="10">
    <location>
        <begin position="19"/>
        <end position="152"/>
    </location>
</feature>
<dbReference type="SUPFAM" id="SSF52833">
    <property type="entry name" value="Thioredoxin-like"/>
    <property type="match status" value="1"/>
</dbReference>
<keyword evidence="4 7" id="KW-0574">Periplasm</keyword>
<keyword evidence="6" id="KW-0676">Redox-active center</keyword>
<comment type="caution">
    <text evidence="11">The sequence shown here is derived from an EMBL/GenBank/DDBJ whole genome shotgun (WGS) entry which is preliminary data.</text>
</comment>
<dbReference type="InterPro" id="IPR036249">
    <property type="entry name" value="Thioredoxin-like_sf"/>
</dbReference>
<evidence type="ECO:0000313" key="12">
    <source>
        <dbReference type="Proteomes" id="UP000481037"/>
    </source>
</evidence>
<proteinExistence type="inferred from homology"/>
<evidence type="ECO:0000256" key="8">
    <source>
        <dbReference type="PIRSR" id="PIRSR001488-1"/>
    </source>
</evidence>
<evidence type="ECO:0000256" key="4">
    <source>
        <dbReference type="ARBA" id="ARBA00022764"/>
    </source>
</evidence>
<name>A0A6L5QNG9_9BURK</name>
<feature type="signal peptide" evidence="9">
    <location>
        <begin position="1"/>
        <end position="25"/>
    </location>
</feature>
<dbReference type="GO" id="GO:0016491">
    <property type="term" value="F:oxidoreductase activity"/>
    <property type="evidence" value="ECO:0007669"/>
    <property type="project" value="InterPro"/>
</dbReference>
<evidence type="ECO:0000256" key="1">
    <source>
        <dbReference type="ARBA" id="ARBA00004418"/>
    </source>
</evidence>
<organism evidence="11 12">
    <name type="scientific">Duganella alba</name>
    <dbReference type="NCBI Taxonomy" id="2666081"/>
    <lineage>
        <taxon>Bacteria</taxon>
        <taxon>Pseudomonadati</taxon>
        <taxon>Pseudomonadota</taxon>
        <taxon>Betaproteobacteria</taxon>
        <taxon>Burkholderiales</taxon>
        <taxon>Oxalobacteraceae</taxon>
        <taxon>Telluria group</taxon>
        <taxon>Duganella</taxon>
    </lineage>
</organism>
<keyword evidence="3 9" id="KW-0732">Signal</keyword>
<evidence type="ECO:0000256" key="9">
    <source>
        <dbReference type="SAM" id="SignalP"/>
    </source>
</evidence>
<evidence type="ECO:0000256" key="7">
    <source>
        <dbReference type="PIRNR" id="PIRNR001488"/>
    </source>
</evidence>
<dbReference type="Proteomes" id="UP000481037">
    <property type="component" value="Unassembled WGS sequence"/>
</dbReference>
<evidence type="ECO:0000256" key="6">
    <source>
        <dbReference type="ARBA" id="ARBA00023284"/>
    </source>
</evidence>
<dbReference type="InterPro" id="IPR023205">
    <property type="entry name" value="DsbA/DsbL"/>
</dbReference>
<accession>A0A6L5QNG9</accession>
<reference evidence="11 12" key="1">
    <citation type="submission" date="2019-11" db="EMBL/GenBank/DDBJ databases">
        <title>Novel species isolated from a subtropical stream in China.</title>
        <authorList>
            <person name="Lu H."/>
        </authorList>
    </citation>
    <scope>NUCLEOTIDE SEQUENCE [LARGE SCALE GENOMIC DNA]</scope>
    <source>
        <strain evidence="11 12">FT25W</strain>
    </source>
</reference>
<dbReference type="InterPro" id="IPR001853">
    <property type="entry name" value="DSBA-like_thioredoxin_dom"/>
</dbReference>
<keyword evidence="5 7" id="KW-1015">Disulfide bond</keyword>
<evidence type="ECO:0000313" key="11">
    <source>
        <dbReference type="EMBL" id="MRX11155.1"/>
    </source>
</evidence>
<dbReference type="Pfam" id="PF01323">
    <property type="entry name" value="DSBA"/>
    <property type="match status" value="1"/>
</dbReference>
<evidence type="ECO:0000256" key="2">
    <source>
        <dbReference type="ARBA" id="ARBA00005791"/>
    </source>
</evidence>
<dbReference type="AlphaFoldDB" id="A0A6L5QNG9"/>
<dbReference type="PIRSF" id="PIRSF001488">
    <property type="entry name" value="Tdi_protein"/>
    <property type="match status" value="1"/>
</dbReference>
<dbReference type="Gene3D" id="3.40.30.10">
    <property type="entry name" value="Glutaredoxin"/>
    <property type="match status" value="2"/>
</dbReference>
<feature type="chain" id="PRO_5026717935" description="Thiol:disulfide interchange protein" evidence="9">
    <location>
        <begin position="26"/>
        <end position="220"/>
    </location>
</feature>
<dbReference type="InterPro" id="IPR013766">
    <property type="entry name" value="Thioredoxin_domain"/>
</dbReference>
<comment type="similarity">
    <text evidence="2">Belongs to the thioredoxin family. DsbA subfamily.</text>
</comment>
<dbReference type="PANTHER" id="PTHR35891:SF3">
    <property type="entry name" value="THIOL:DISULFIDE INTERCHANGE PROTEIN DSBL"/>
    <property type="match status" value="1"/>
</dbReference>
<dbReference type="GO" id="GO:0042597">
    <property type="term" value="C:periplasmic space"/>
    <property type="evidence" value="ECO:0007669"/>
    <property type="project" value="UniProtKB-SubCell"/>
</dbReference>
<dbReference type="PROSITE" id="PS51352">
    <property type="entry name" value="THIOREDOXIN_2"/>
    <property type="match status" value="1"/>
</dbReference>
<dbReference type="EMBL" id="WKJM01000029">
    <property type="protein sequence ID" value="MRX11155.1"/>
    <property type="molecule type" value="Genomic_DNA"/>
</dbReference>
<dbReference type="PANTHER" id="PTHR35891">
    <property type="entry name" value="THIOL:DISULFIDE INTERCHANGE PROTEIN DSBA"/>
    <property type="match status" value="1"/>
</dbReference>
<keyword evidence="12" id="KW-1185">Reference proteome</keyword>
<gene>
    <name evidence="11" type="ORF">GJ697_25350</name>
</gene>
<evidence type="ECO:0000256" key="5">
    <source>
        <dbReference type="ARBA" id="ARBA00023157"/>
    </source>
</evidence>
<sequence>MRLLSFLRPLIATVAFMAAAAGASAADFKDGVDYNSVNGPSPDTGKKVEVLEFFMYHCPHCNALDPDLAAWVKKNSDKIVFRRMHMGEDPQAKAFYTLEAMNALGNGMHEKIFHAIHVERNRLNTDQALLDFVVKNGVDKAKYLETFNSFGVQTKLKRGVQVANQYKLDSVPALVIDGRYTTSPAVAGHGLTSAPAAHAAMFAVADSLVAKSLVERAGKK</sequence>
<evidence type="ECO:0000256" key="3">
    <source>
        <dbReference type="ARBA" id="ARBA00022729"/>
    </source>
</evidence>
<feature type="disulfide bond" description="Redox-active" evidence="8">
    <location>
        <begin position="58"/>
        <end position="61"/>
    </location>
</feature>
<evidence type="ECO:0000259" key="10">
    <source>
        <dbReference type="PROSITE" id="PS51352"/>
    </source>
</evidence>
<comment type="subcellular location">
    <subcellularLocation>
        <location evidence="1 7">Periplasm</location>
    </subcellularLocation>
</comment>